<feature type="repeat" description="RCC1" evidence="1">
    <location>
        <begin position="266"/>
        <end position="327"/>
    </location>
</feature>
<dbReference type="Pfam" id="PF00415">
    <property type="entry name" value="RCC1"/>
    <property type="match status" value="2"/>
</dbReference>
<evidence type="ECO:0000256" key="2">
    <source>
        <dbReference type="SAM" id="MobiDB-lite"/>
    </source>
</evidence>
<dbReference type="InterPro" id="IPR009091">
    <property type="entry name" value="RCC1/BLIP-II"/>
</dbReference>
<accession>A0A8J5XPD0</accession>
<feature type="repeat" description="RCC1" evidence="1">
    <location>
        <begin position="134"/>
        <end position="186"/>
    </location>
</feature>
<dbReference type="InterPro" id="IPR000408">
    <property type="entry name" value="Reg_chr_condens"/>
</dbReference>
<feature type="region of interest" description="Disordered" evidence="2">
    <location>
        <begin position="416"/>
        <end position="445"/>
    </location>
</feature>
<sequence length="690" mass="72414">MSFTVAVESPEGDCHKRRFRVSLPRAPRWERARAGELLELLRARALAGDARSPHSSTHLATPRGPIGNHEPLHAHVCAGDELSLCDGEPPHGESASLWMWGFGHPLAKVAALGGVDVRAVALGSSHAAVLTGSGLILTWGANDFGQLGTGDEVPHSSPRLVRALARCMRAQLLACGPRYTAVVSAEGDLYTWGQYQPSNAPQRFYTSWLNSRARERERDELDAVGREPPPRERTNSWTRARPSVCGLSVCALACGTSHMAIADDAGELFVFGYNDDGQCGSQGAHRYSGLQKPCLPLSLPSLSAVPFAQRPLRLACGGAHTLVLTAEHELFALGSNVLGQLGLPERRSRIAPTRVPWRDPSPVVDIVAAGHASLLRLADGRAVLLGQLSAGPGVSALPRLPAAPGRADVQRAAEGGVADGDGAADGGGVGAGADGAGDGGHEPEHRPFARAAFELPSLPLPVGRDVCRAALSETHALLQAGADGALFGFGYDRHLQASVRPRPPAAGGGSGTTFVHPHQPARTDASSFEWERPFALAAGGGLSAMLTKDHRTLRDKCQLLLLSQLTPATAAPLLEAALRAHARALLRGCLSCIHEHGVAAVLAQSDAEYARLLPRTDWASLELAAEHAAGAAPRRVARVGSAGPVAEGDAAACMSLTRLEWLIVEARALLVLDGDVASPWPQPIPTYAGM</sequence>
<dbReference type="PROSITE" id="PS50012">
    <property type="entry name" value="RCC1_3"/>
    <property type="match status" value="3"/>
</dbReference>
<evidence type="ECO:0000313" key="3">
    <source>
        <dbReference type="EMBL" id="KAG8469018.1"/>
    </source>
</evidence>
<proteinExistence type="predicted"/>
<dbReference type="InterPro" id="IPR051553">
    <property type="entry name" value="Ran_GTPase-activating"/>
</dbReference>
<evidence type="ECO:0000256" key="1">
    <source>
        <dbReference type="PROSITE-ProRule" id="PRU00235"/>
    </source>
</evidence>
<protein>
    <submittedName>
        <fullName evidence="3">Uncharacterized protein</fullName>
    </submittedName>
</protein>
<organism evidence="3 4">
    <name type="scientific">Diacronema lutheri</name>
    <name type="common">Unicellular marine alga</name>
    <name type="synonym">Monochrysis lutheri</name>
    <dbReference type="NCBI Taxonomy" id="2081491"/>
    <lineage>
        <taxon>Eukaryota</taxon>
        <taxon>Haptista</taxon>
        <taxon>Haptophyta</taxon>
        <taxon>Pavlovophyceae</taxon>
        <taxon>Pavlovales</taxon>
        <taxon>Pavlovaceae</taxon>
        <taxon>Diacronema</taxon>
    </lineage>
</organism>
<dbReference type="PANTHER" id="PTHR45982:SF1">
    <property type="entry name" value="REGULATOR OF CHROMOSOME CONDENSATION"/>
    <property type="match status" value="1"/>
</dbReference>
<name>A0A8J5XPD0_DIALT</name>
<dbReference type="SUPFAM" id="SSF50985">
    <property type="entry name" value="RCC1/BLIP-II"/>
    <property type="match status" value="1"/>
</dbReference>
<feature type="compositionally biased region" description="Gly residues" evidence="2">
    <location>
        <begin position="417"/>
        <end position="438"/>
    </location>
</feature>
<feature type="repeat" description="RCC1" evidence="1">
    <location>
        <begin position="328"/>
        <end position="379"/>
    </location>
</feature>
<dbReference type="Proteomes" id="UP000751190">
    <property type="component" value="Unassembled WGS sequence"/>
</dbReference>
<dbReference type="AlphaFoldDB" id="A0A8J5XPD0"/>
<evidence type="ECO:0000313" key="4">
    <source>
        <dbReference type="Proteomes" id="UP000751190"/>
    </source>
</evidence>
<gene>
    <name evidence="3" type="ORF">KFE25_007536</name>
</gene>
<dbReference type="OrthoDB" id="10256179at2759"/>
<feature type="region of interest" description="Disordered" evidence="2">
    <location>
        <begin position="217"/>
        <end position="237"/>
    </location>
</feature>
<dbReference type="PANTHER" id="PTHR45982">
    <property type="entry name" value="REGULATOR OF CHROMOSOME CONDENSATION"/>
    <property type="match status" value="1"/>
</dbReference>
<dbReference type="Gene3D" id="2.130.10.30">
    <property type="entry name" value="Regulator of chromosome condensation 1/beta-lactamase-inhibitor protein II"/>
    <property type="match status" value="2"/>
</dbReference>
<keyword evidence="4" id="KW-1185">Reference proteome</keyword>
<comment type="caution">
    <text evidence="3">The sequence shown here is derived from an EMBL/GenBank/DDBJ whole genome shotgun (WGS) entry which is preliminary data.</text>
</comment>
<feature type="compositionally biased region" description="Basic and acidic residues" evidence="2">
    <location>
        <begin position="217"/>
        <end position="234"/>
    </location>
</feature>
<reference evidence="3" key="1">
    <citation type="submission" date="2021-05" db="EMBL/GenBank/DDBJ databases">
        <title>The genome of the haptophyte Pavlova lutheri (Diacronema luteri, Pavlovales) - a model for lipid biosynthesis in eukaryotic algae.</title>
        <authorList>
            <person name="Hulatt C.J."/>
            <person name="Posewitz M.C."/>
        </authorList>
    </citation>
    <scope>NUCLEOTIDE SEQUENCE</scope>
    <source>
        <strain evidence="3">NIVA-4/92</strain>
    </source>
</reference>
<dbReference type="EMBL" id="JAGTXO010000003">
    <property type="protein sequence ID" value="KAG8469018.1"/>
    <property type="molecule type" value="Genomic_DNA"/>
</dbReference>
<dbReference type="PRINTS" id="PR00633">
    <property type="entry name" value="RCCNDNSATION"/>
</dbReference>